<evidence type="ECO:0000259" key="11">
    <source>
        <dbReference type="Pfam" id="PF22640"/>
    </source>
</evidence>
<dbReference type="InterPro" id="IPR005835">
    <property type="entry name" value="NTP_transferase_dom"/>
</dbReference>
<evidence type="ECO:0000256" key="1">
    <source>
        <dbReference type="ARBA" id="ARBA00006115"/>
    </source>
</evidence>
<organism evidence="12 13">
    <name type="scientific">Desulfofervidus auxilii</name>
    <dbReference type="NCBI Taxonomy" id="1621989"/>
    <lineage>
        <taxon>Bacteria</taxon>
        <taxon>Pseudomonadati</taxon>
        <taxon>Thermodesulfobacteriota</taxon>
        <taxon>Candidatus Desulfofervidia</taxon>
        <taxon>Candidatus Desulfofervidales</taxon>
        <taxon>Candidatus Desulfofervidaceae</taxon>
        <taxon>Candidatus Desulfofervidus</taxon>
    </lineage>
</organism>
<accession>A0A7U4QLE3</accession>
<dbReference type="Gene3D" id="2.60.120.10">
    <property type="entry name" value="Jelly Rolls"/>
    <property type="match status" value="1"/>
</dbReference>
<dbReference type="SUPFAM" id="SSF53448">
    <property type="entry name" value="Nucleotide-diphospho-sugar transferases"/>
    <property type="match status" value="1"/>
</dbReference>
<comment type="similarity">
    <text evidence="1 8">Belongs to the mannose-6-phosphate isomerase type 2 family.</text>
</comment>
<dbReference type="InterPro" id="IPR054566">
    <property type="entry name" value="ManC/GMP-like_b-helix"/>
</dbReference>
<dbReference type="OrthoDB" id="9806359at2"/>
<keyword evidence="3 12" id="KW-0808">Transferase</keyword>
<evidence type="ECO:0000259" key="10">
    <source>
        <dbReference type="Pfam" id="PF01050"/>
    </source>
</evidence>
<feature type="domain" description="MannoseP isomerase/GMP-like beta-helix" evidence="11">
    <location>
        <begin position="285"/>
        <end position="337"/>
    </location>
</feature>
<dbReference type="KEGG" id="daw:HS1_001713"/>
<dbReference type="Pfam" id="PF00483">
    <property type="entry name" value="NTP_transferase"/>
    <property type="match status" value="1"/>
</dbReference>
<dbReference type="GO" id="GO:0005525">
    <property type="term" value="F:GTP binding"/>
    <property type="evidence" value="ECO:0007669"/>
    <property type="project" value="UniProtKB-KW"/>
</dbReference>
<dbReference type="Pfam" id="PF22640">
    <property type="entry name" value="ManC_GMP_beta-helix"/>
    <property type="match status" value="1"/>
</dbReference>
<evidence type="ECO:0000256" key="3">
    <source>
        <dbReference type="ARBA" id="ARBA00022679"/>
    </source>
</evidence>
<dbReference type="InterPro" id="IPR049577">
    <property type="entry name" value="GMPP_N"/>
</dbReference>
<evidence type="ECO:0000256" key="7">
    <source>
        <dbReference type="ARBA" id="ARBA00047343"/>
    </source>
</evidence>
<keyword evidence="6" id="KW-0342">GTP-binding</keyword>
<sequence length="460" mass="52928">MKVIVLAGGSGTRLWPLSREFYPKQFLKINSNESLLQRTVLNFLTLVPPQDLIIVTNKNYVFHVKSDLKEKKIDLSHIILEPVSKNTAPAIALAAKYCLEKLNCDPEEVILVSPSDHIIKPKEKFITYINQGRKIAQKGYVVTFGVKPAKPETGYGYIKLREKQDNFYTAEAFIEKPDFEKAKRMVKSGNYYWNAGIFAFCLDTVLAEFNRHAPSIYRLLENNFEDLIHHFKEMPNISIDYAVMEKSDKLAVVPMNISWSDIGCWDALYEILEKDKHGNAKIGDILDIDTKNSLILGNKRLTATIGLEDALIIETDDAILIARRGETQKVRQIVKQLKKANRKEYAQHTTIYRPWGSFTILEEGDRYKIKKLIVYPGEKLSLQMHHHRSEHWIVVRGTAKVQIGDKEQYVCENESVYIPKTTLHRLENPGKINLELIEVQNGEYIGEDDIERFEDVYGRL</sequence>
<dbReference type="InterPro" id="IPR014710">
    <property type="entry name" value="RmlC-like_jellyroll"/>
</dbReference>
<dbReference type="EMBL" id="CP013015">
    <property type="protein sequence ID" value="AMM41507.1"/>
    <property type="molecule type" value="Genomic_DNA"/>
</dbReference>
<protein>
    <recommendedName>
        <fullName evidence="2">mannose-1-phosphate guanylyltransferase</fullName>
        <ecNumber evidence="2">2.7.7.13</ecNumber>
    </recommendedName>
</protein>
<evidence type="ECO:0000256" key="4">
    <source>
        <dbReference type="ARBA" id="ARBA00022695"/>
    </source>
</evidence>
<dbReference type="FunFam" id="2.60.120.10:FF:000032">
    <property type="entry name" value="Mannose-1-phosphate guanylyltransferase/mannose-6-phosphate isomerase"/>
    <property type="match status" value="1"/>
</dbReference>
<dbReference type="RefSeq" id="WP_066063971.1">
    <property type="nucleotide sequence ID" value="NZ_CP013015.1"/>
</dbReference>
<keyword evidence="4" id="KW-0548">Nucleotidyltransferase</keyword>
<dbReference type="InterPro" id="IPR001538">
    <property type="entry name" value="Man6P_isomerase-2_C"/>
</dbReference>
<name>A0A7U4QLE3_DESA2</name>
<gene>
    <name evidence="12" type="ORF">HS1_001713</name>
</gene>
<dbReference type="AlphaFoldDB" id="A0A7U4QLE3"/>
<dbReference type="CDD" id="cd02213">
    <property type="entry name" value="cupin_PMI_typeII_C"/>
    <property type="match status" value="1"/>
</dbReference>
<dbReference type="GO" id="GO:0000271">
    <property type="term" value="P:polysaccharide biosynthetic process"/>
    <property type="evidence" value="ECO:0007669"/>
    <property type="project" value="InterPro"/>
</dbReference>
<dbReference type="SUPFAM" id="SSF51182">
    <property type="entry name" value="RmlC-like cupins"/>
    <property type="match status" value="1"/>
</dbReference>
<dbReference type="NCBIfam" id="TIGR01479">
    <property type="entry name" value="GMP_PMI"/>
    <property type="match status" value="1"/>
</dbReference>
<dbReference type="EC" id="2.7.7.13" evidence="2"/>
<dbReference type="Gene3D" id="3.90.550.10">
    <property type="entry name" value="Spore Coat Polysaccharide Biosynthesis Protein SpsA, Chain A"/>
    <property type="match status" value="1"/>
</dbReference>
<reference evidence="12 13" key="1">
    <citation type="submission" date="2015-10" db="EMBL/GenBank/DDBJ databases">
        <title>Candidatus Desulfofervidus auxilii, a hydrogenotrophic sulfate-reducing bacterium involved in the thermophilic anaerobic oxidation of methane.</title>
        <authorList>
            <person name="Krukenberg V."/>
            <person name="Richter M."/>
            <person name="Wegener G."/>
        </authorList>
    </citation>
    <scope>NUCLEOTIDE SEQUENCE [LARGE SCALE GENOMIC DNA]</scope>
    <source>
        <strain evidence="12 13">HS1</strain>
    </source>
</reference>
<dbReference type="GO" id="GO:0009298">
    <property type="term" value="P:GDP-mannose biosynthetic process"/>
    <property type="evidence" value="ECO:0007669"/>
    <property type="project" value="TreeGrafter"/>
</dbReference>
<proteinExistence type="inferred from homology"/>
<dbReference type="GO" id="GO:0004475">
    <property type="term" value="F:mannose-1-phosphate guanylyltransferase (GTP) activity"/>
    <property type="evidence" value="ECO:0007669"/>
    <property type="project" value="UniProtKB-EC"/>
</dbReference>
<keyword evidence="13" id="KW-1185">Reference proteome</keyword>
<dbReference type="PANTHER" id="PTHR46390">
    <property type="entry name" value="MANNOSE-1-PHOSPHATE GUANYLYLTRANSFERASE"/>
    <property type="match status" value="1"/>
</dbReference>
<evidence type="ECO:0000256" key="8">
    <source>
        <dbReference type="RuleBase" id="RU004190"/>
    </source>
</evidence>
<evidence type="ECO:0000256" key="5">
    <source>
        <dbReference type="ARBA" id="ARBA00022741"/>
    </source>
</evidence>
<dbReference type="Proteomes" id="UP000070560">
    <property type="component" value="Chromosome"/>
</dbReference>
<evidence type="ECO:0000313" key="12">
    <source>
        <dbReference type="EMBL" id="AMM41507.1"/>
    </source>
</evidence>
<dbReference type="InterPro" id="IPR006375">
    <property type="entry name" value="Man1P_GuaTrfase/Man6P_Isoase"/>
</dbReference>
<dbReference type="FunFam" id="3.90.550.10:FF:000046">
    <property type="entry name" value="Mannose-1-phosphate guanylyltransferase (GDP)"/>
    <property type="match status" value="1"/>
</dbReference>
<evidence type="ECO:0000256" key="6">
    <source>
        <dbReference type="ARBA" id="ARBA00023134"/>
    </source>
</evidence>
<dbReference type="CDD" id="cd02509">
    <property type="entry name" value="GDP-M1P_Guanylyltransferase"/>
    <property type="match status" value="1"/>
</dbReference>
<dbReference type="InterPro" id="IPR011051">
    <property type="entry name" value="RmlC_Cupin_sf"/>
</dbReference>
<keyword evidence="5" id="KW-0547">Nucleotide-binding</keyword>
<feature type="domain" description="Mannose-6-phosphate isomerase type II C-terminal" evidence="10">
    <location>
        <begin position="341"/>
        <end position="455"/>
    </location>
</feature>
<feature type="domain" description="Nucleotidyl transferase" evidence="9">
    <location>
        <begin position="2"/>
        <end position="275"/>
    </location>
</feature>
<evidence type="ECO:0000259" key="9">
    <source>
        <dbReference type="Pfam" id="PF00483"/>
    </source>
</evidence>
<evidence type="ECO:0000256" key="2">
    <source>
        <dbReference type="ARBA" id="ARBA00012387"/>
    </source>
</evidence>
<dbReference type="InterPro" id="IPR051161">
    <property type="entry name" value="Mannose-6P_isomerase_type2"/>
</dbReference>
<evidence type="ECO:0000313" key="13">
    <source>
        <dbReference type="Proteomes" id="UP000070560"/>
    </source>
</evidence>
<dbReference type="PANTHER" id="PTHR46390:SF1">
    <property type="entry name" value="MANNOSE-1-PHOSPHATE GUANYLYLTRANSFERASE"/>
    <property type="match status" value="1"/>
</dbReference>
<comment type="catalytic activity">
    <reaction evidence="7">
        <text>alpha-D-mannose 1-phosphate + GTP + H(+) = GDP-alpha-D-mannose + diphosphate</text>
        <dbReference type="Rhea" id="RHEA:15229"/>
        <dbReference type="ChEBI" id="CHEBI:15378"/>
        <dbReference type="ChEBI" id="CHEBI:33019"/>
        <dbReference type="ChEBI" id="CHEBI:37565"/>
        <dbReference type="ChEBI" id="CHEBI:57527"/>
        <dbReference type="ChEBI" id="CHEBI:58409"/>
        <dbReference type="EC" id="2.7.7.13"/>
    </reaction>
</comment>
<dbReference type="InterPro" id="IPR029044">
    <property type="entry name" value="Nucleotide-diphossugar_trans"/>
</dbReference>
<dbReference type="Pfam" id="PF01050">
    <property type="entry name" value="MannoseP_isomer"/>
    <property type="match status" value="1"/>
</dbReference>